<dbReference type="InterPro" id="IPR032623">
    <property type="entry name" value="FecR_N"/>
</dbReference>
<dbReference type="InterPro" id="IPR006860">
    <property type="entry name" value="FecR"/>
</dbReference>
<gene>
    <name evidence="3" type="ORF">PQJ73_18940</name>
</gene>
<dbReference type="Pfam" id="PF16220">
    <property type="entry name" value="DUF4880"/>
    <property type="match status" value="1"/>
</dbReference>
<organism evidence="3 4">
    <name type="scientific">Rhodoplanes tepidamans</name>
    <name type="common">Rhodoplanes cryptolactis</name>
    <dbReference type="NCBI Taxonomy" id="200616"/>
    <lineage>
        <taxon>Bacteria</taxon>
        <taxon>Pseudomonadati</taxon>
        <taxon>Pseudomonadota</taxon>
        <taxon>Alphaproteobacteria</taxon>
        <taxon>Hyphomicrobiales</taxon>
        <taxon>Nitrobacteraceae</taxon>
        <taxon>Rhodoplanes</taxon>
    </lineage>
</organism>
<feature type="domain" description="FecR protein" evidence="1">
    <location>
        <begin position="116"/>
        <end position="201"/>
    </location>
</feature>
<dbReference type="PANTHER" id="PTHR30273:SF2">
    <property type="entry name" value="PROTEIN FECR"/>
    <property type="match status" value="1"/>
</dbReference>
<dbReference type="EMBL" id="JAQQLI010000032">
    <property type="protein sequence ID" value="MDC7787772.1"/>
    <property type="molecule type" value="Genomic_DNA"/>
</dbReference>
<dbReference type="Gene3D" id="2.60.120.1440">
    <property type="match status" value="1"/>
</dbReference>
<dbReference type="InterPro" id="IPR012373">
    <property type="entry name" value="Ferrdict_sens_TM"/>
</dbReference>
<comment type="caution">
    <text evidence="3">The sequence shown here is derived from an EMBL/GenBank/DDBJ whole genome shotgun (WGS) entry which is preliminary data.</text>
</comment>
<reference evidence="3" key="2">
    <citation type="submission" date="2023-02" db="EMBL/GenBank/DDBJ databases">
        <authorList>
            <person name="Rayyan A."/>
            <person name="Meyer T."/>
            <person name="Kyndt J.A."/>
        </authorList>
    </citation>
    <scope>NUCLEOTIDE SEQUENCE</scope>
    <source>
        <strain evidence="3">DSM 9987</strain>
    </source>
</reference>
<dbReference type="Pfam" id="PF04773">
    <property type="entry name" value="FecR"/>
    <property type="match status" value="1"/>
</dbReference>
<name>A0ABT5JDR9_RHOTP</name>
<dbReference type="PANTHER" id="PTHR30273">
    <property type="entry name" value="PERIPLASMIC SIGNAL SENSOR AND SIGMA FACTOR ACTIVATOR FECR-RELATED"/>
    <property type="match status" value="1"/>
</dbReference>
<evidence type="ECO:0000313" key="3">
    <source>
        <dbReference type="EMBL" id="MDC7787772.1"/>
    </source>
</evidence>
<evidence type="ECO:0000259" key="2">
    <source>
        <dbReference type="Pfam" id="PF16220"/>
    </source>
</evidence>
<evidence type="ECO:0000313" key="4">
    <source>
        <dbReference type="Proteomes" id="UP001165652"/>
    </source>
</evidence>
<accession>A0ABT5JDR9</accession>
<proteinExistence type="predicted"/>
<keyword evidence="4" id="KW-1185">Reference proteome</keyword>
<dbReference type="PIRSF" id="PIRSF018266">
    <property type="entry name" value="FecR"/>
    <property type="match status" value="1"/>
</dbReference>
<reference evidence="3" key="1">
    <citation type="journal article" date="2023" name="Microbiol Resour">
        <title>Genome Sequences of Rhodoplanes serenus and Two Thermotolerant Strains, Rhodoplanes tepidamans and 'Rhodoplanes cryptolactis,' Further Refine the Genus.</title>
        <authorList>
            <person name="Rayyan A.A."/>
            <person name="Kyndt J.A."/>
        </authorList>
    </citation>
    <scope>NUCLEOTIDE SEQUENCE</scope>
    <source>
        <strain evidence="3">DSM 9987</strain>
    </source>
</reference>
<dbReference type="Proteomes" id="UP001165652">
    <property type="component" value="Unassembled WGS sequence"/>
</dbReference>
<protein>
    <submittedName>
        <fullName evidence="3">FecR domain-containing protein</fullName>
    </submittedName>
</protein>
<evidence type="ECO:0000259" key="1">
    <source>
        <dbReference type="Pfam" id="PF04773"/>
    </source>
</evidence>
<sequence>MSGTDRDDLWSEALSLRMRLHERPDDAALRAEVSRWCARSPAHRAAFAEAETVWRVTGGVPRVSAEAPAAPTLRTAGSARVPVLTRRRLVAGLGLAAAAGIAAVAAPDLILRARADILTGTGEVRRTTLPDGSVATLGPDTAVALAFAPGTRQIDLLAGMAYVEVAPDRPVPLRALCGPMAVTAVGTAFEIANDAGWLTAAADSGRIAVRFEGGAAPVEATLEAGDWLAFGDGDGVARNATESGVREPGLRAAWRDRVVVAEREPVAAVVARIARWHPGRVIVAPGFGDRRVSGLFDLRDPRRALEGVVAPFDGHVRDLSPWLTVVSKI</sequence>
<feature type="domain" description="FecR N-terminal" evidence="2">
    <location>
        <begin position="13"/>
        <end position="52"/>
    </location>
</feature>
<dbReference type="RefSeq" id="WP_272778611.1">
    <property type="nucleotide sequence ID" value="NZ_JAQQLI010000032.1"/>
</dbReference>